<dbReference type="InterPro" id="IPR050678">
    <property type="entry name" value="DNA_Partitioning_ATPase"/>
</dbReference>
<dbReference type="EMBL" id="CP054056">
    <property type="protein sequence ID" value="QKJ26001.1"/>
    <property type="molecule type" value="Genomic_DNA"/>
</dbReference>
<organism evidence="4 5">
    <name type="scientific">Aquiluna borgnonia</name>
    <dbReference type="NCBI Taxonomy" id="2499157"/>
    <lineage>
        <taxon>Bacteria</taxon>
        <taxon>Bacillati</taxon>
        <taxon>Actinomycetota</taxon>
        <taxon>Actinomycetes</taxon>
        <taxon>Micrococcales</taxon>
        <taxon>Microbacteriaceae</taxon>
        <taxon>Luna cluster</taxon>
        <taxon>Luna-1 subcluster</taxon>
        <taxon>Aquiluna</taxon>
    </lineage>
</organism>
<evidence type="ECO:0000313" key="4">
    <source>
        <dbReference type="EMBL" id="QKJ26001.1"/>
    </source>
</evidence>
<dbReference type="RefSeq" id="WP_173494297.1">
    <property type="nucleotide sequence ID" value="NZ_CP054056.1"/>
</dbReference>
<dbReference type="Pfam" id="PF13614">
    <property type="entry name" value="AAA_31"/>
    <property type="match status" value="1"/>
</dbReference>
<dbReference type="AlphaFoldDB" id="A0A7D4PRK1"/>
<sequence length="281" mass="30100">MTLNNERAKRVAEITLDPPLSTRIITISNQKGGVGKTTTAVNLAAALARKGMGVLVIDLDPQGNASTALGVEHHNAVVGSYEVLVDGVPMIQAVKQSPEHQNLLCLPATINLAGAEIDMVSVPNRERILSTALRDFLGESETPIHYVFIDSPPSLGLLTVNALVAATEVLVPIQCEYYALEGVTQLMANIERIKLALNPELAIGGILLTMFDNRTNLSSDVAAEVRKYFPKETLNATIPRSVRLSEAPSFGQTAISYDPRNTGSLAYQEAAIELSQRGTGI</sequence>
<dbReference type="Proteomes" id="UP000501003">
    <property type="component" value="Chromosome"/>
</dbReference>
<keyword evidence="5" id="KW-1185">Reference proteome</keyword>
<dbReference type="KEGG" id="aqg:HRU87_07070"/>
<evidence type="ECO:0000256" key="2">
    <source>
        <dbReference type="ARBA" id="ARBA00059092"/>
    </source>
</evidence>
<dbReference type="PANTHER" id="PTHR13696:SF52">
    <property type="entry name" value="PARA FAMILY PROTEIN CT_582"/>
    <property type="match status" value="1"/>
</dbReference>
<proteinExistence type="inferred from homology"/>
<dbReference type="InterPro" id="IPR027417">
    <property type="entry name" value="P-loop_NTPase"/>
</dbReference>
<dbReference type="CDD" id="cd02042">
    <property type="entry name" value="ParAB_family"/>
    <property type="match status" value="1"/>
</dbReference>
<evidence type="ECO:0000259" key="3">
    <source>
        <dbReference type="Pfam" id="PF13614"/>
    </source>
</evidence>
<evidence type="ECO:0000256" key="1">
    <source>
        <dbReference type="ARBA" id="ARBA00006976"/>
    </source>
</evidence>
<dbReference type="PANTHER" id="PTHR13696">
    <property type="entry name" value="P-LOOP CONTAINING NUCLEOSIDE TRIPHOSPHATE HYDROLASE"/>
    <property type="match status" value="1"/>
</dbReference>
<feature type="domain" description="AAA" evidence="3">
    <location>
        <begin position="23"/>
        <end position="203"/>
    </location>
</feature>
<reference evidence="4 5" key="1">
    <citation type="submission" date="2020-05" db="EMBL/GenBank/DDBJ databases">
        <title>Aquirufa sp. strain 15G-AUS-rot a new Aquirufa species.</title>
        <authorList>
            <person name="Pitt A."/>
            <person name="Hahn M.W."/>
        </authorList>
    </citation>
    <scope>NUCLEOTIDE SEQUENCE [LARGE SCALE GENOMIC DNA]</scope>
    <source>
        <strain evidence="4 5">15G-AUS-rot</strain>
    </source>
</reference>
<dbReference type="InterPro" id="IPR025669">
    <property type="entry name" value="AAA_dom"/>
</dbReference>
<protein>
    <submittedName>
        <fullName evidence="4">ParA family protein</fullName>
    </submittedName>
</protein>
<comment type="function">
    <text evidence="2">May play a role in septum formation.</text>
</comment>
<gene>
    <name evidence="4" type="ORF">HRU87_07070</name>
</gene>
<accession>A0A7D4PRK1</accession>
<dbReference type="Gene3D" id="3.40.50.300">
    <property type="entry name" value="P-loop containing nucleotide triphosphate hydrolases"/>
    <property type="match status" value="1"/>
</dbReference>
<comment type="similarity">
    <text evidence="1">Belongs to the ParA family.</text>
</comment>
<name>A0A7D4PRK1_9MICO</name>
<evidence type="ECO:0000313" key="5">
    <source>
        <dbReference type="Proteomes" id="UP000501003"/>
    </source>
</evidence>
<dbReference type="SUPFAM" id="SSF52540">
    <property type="entry name" value="P-loop containing nucleoside triphosphate hydrolases"/>
    <property type="match status" value="1"/>
</dbReference>
<dbReference type="FunFam" id="3.40.50.300:FF:000285">
    <property type="entry name" value="Sporulation initiation inhibitor Soj"/>
    <property type="match status" value="1"/>
</dbReference>